<sequence length="89" mass="9636">MLVEAEARSTSKGHRSMQKKKTLLEKVAAAKQEIADAESNLEQALGAIQVAPRADKMAVSEVVQEAFTKLRAARTNLTELEGIVLADDD</sequence>
<feature type="region of interest" description="Disordered" evidence="2">
    <location>
        <begin position="1"/>
        <end position="20"/>
    </location>
</feature>
<organism evidence="3 4">
    <name type="scientific">Sorangium cellulosum</name>
    <name type="common">Polyangium cellulosum</name>
    <dbReference type="NCBI Taxonomy" id="56"/>
    <lineage>
        <taxon>Bacteria</taxon>
        <taxon>Pseudomonadati</taxon>
        <taxon>Myxococcota</taxon>
        <taxon>Polyangia</taxon>
        <taxon>Polyangiales</taxon>
        <taxon>Polyangiaceae</taxon>
        <taxon>Sorangium</taxon>
    </lineage>
</organism>
<protein>
    <submittedName>
        <fullName evidence="3">Uncharacterized protein</fullName>
    </submittedName>
</protein>
<evidence type="ECO:0000313" key="3">
    <source>
        <dbReference type="EMBL" id="KYF95733.1"/>
    </source>
</evidence>
<dbReference type="Proteomes" id="UP000075635">
    <property type="component" value="Unassembled WGS sequence"/>
</dbReference>
<proteinExistence type="predicted"/>
<feature type="coiled-coil region" evidence="1">
    <location>
        <begin position="20"/>
        <end position="47"/>
    </location>
</feature>
<evidence type="ECO:0000313" key="4">
    <source>
        <dbReference type="Proteomes" id="UP000075635"/>
    </source>
</evidence>
<comment type="caution">
    <text evidence="3">The sequence shown here is derived from an EMBL/GenBank/DDBJ whole genome shotgun (WGS) entry which is preliminary data.</text>
</comment>
<evidence type="ECO:0000256" key="1">
    <source>
        <dbReference type="SAM" id="Coils"/>
    </source>
</evidence>
<keyword evidence="1" id="KW-0175">Coiled coil</keyword>
<accession>A0A150STH7</accession>
<dbReference type="AlphaFoldDB" id="A0A150STH7"/>
<evidence type="ECO:0000256" key="2">
    <source>
        <dbReference type="SAM" id="MobiDB-lite"/>
    </source>
</evidence>
<reference evidence="3 4" key="1">
    <citation type="submission" date="2014-02" db="EMBL/GenBank/DDBJ databases">
        <title>The small core and large imbalanced accessory genome model reveals a collaborative survival strategy of Sorangium cellulosum strains in nature.</title>
        <authorList>
            <person name="Han K."/>
            <person name="Peng R."/>
            <person name="Blom J."/>
            <person name="Li Y.-Z."/>
        </authorList>
    </citation>
    <scope>NUCLEOTIDE SEQUENCE [LARGE SCALE GENOMIC DNA]</scope>
    <source>
        <strain evidence="3 4">So0011-07</strain>
    </source>
</reference>
<dbReference type="EMBL" id="JEMB01000609">
    <property type="protein sequence ID" value="KYF95733.1"/>
    <property type="molecule type" value="Genomic_DNA"/>
</dbReference>
<gene>
    <name evidence="3" type="ORF">BE17_00495</name>
</gene>
<name>A0A150STH7_SORCE</name>
<feature type="compositionally biased region" description="Basic residues" evidence="2">
    <location>
        <begin position="11"/>
        <end position="20"/>
    </location>
</feature>